<feature type="coiled-coil region" evidence="2">
    <location>
        <begin position="804"/>
        <end position="838"/>
    </location>
</feature>
<evidence type="ECO:0000313" key="4">
    <source>
        <dbReference type="EMBL" id="KAK5646744.1"/>
    </source>
</evidence>
<accession>A0AAN7VN10</accession>
<dbReference type="Pfam" id="PF15070">
    <property type="entry name" value="GOLGA2L5"/>
    <property type="match status" value="2"/>
</dbReference>
<organism evidence="4 5">
    <name type="scientific">Pyrocoelia pectoralis</name>
    <dbReference type="NCBI Taxonomy" id="417401"/>
    <lineage>
        <taxon>Eukaryota</taxon>
        <taxon>Metazoa</taxon>
        <taxon>Ecdysozoa</taxon>
        <taxon>Arthropoda</taxon>
        <taxon>Hexapoda</taxon>
        <taxon>Insecta</taxon>
        <taxon>Pterygota</taxon>
        <taxon>Neoptera</taxon>
        <taxon>Endopterygota</taxon>
        <taxon>Coleoptera</taxon>
        <taxon>Polyphaga</taxon>
        <taxon>Elateriformia</taxon>
        <taxon>Elateroidea</taxon>
        <taxon>Lampyridae</taxon>
        <taxon>Lampyrinae</taxon>
        <taxon>Pyrocoelia</taxon>
    </lineage>
</organism>
<dbReference type="PANTHER" id="PTHR10881">
    <property type="entry name" value="GOLGIN SUBFAMILY A MEMBER-RELATED"/>
    <property type="match status" value="1"/>
</dbReference>
<dbReference type="Gene3D" id="1.20.5.340">
    <property type="match status" value="1"/>
</dbReference>
<dbReference type="InterPro" id="IPR043976">
    <property type="entry name" value="GOLGA_cons_dom"/>
</dbReference>
<feature type="domain" description="Golgin subfamily A conserved" evidence="3">
    <location>
        <begin position="470"/>
        <end position="756"/>
    </location>
</feature>
<dbReference type="AlphaFoldDB" id="A0AAN7VN10"/>
<proteinExistence type="predicted"/>
<reference evidence="4 5" key="1">
    <citation type="journal article" date="2024" name="Insects">
        <title>An Improved Chromosome-Level Genome Assembly of the Firefly Pyrocoelia pectoralis.</title>
        <authorList>
            <person name="Fu X."/>
            <person name="Meyer-Rochow V.B."/>
            <person name="Ballantyne L."/>
            <person name="Zhu X."/>
        </authorList>
    </citation>
    <scope>NUCLEOTIDE SEQUENCE [LARGE SCALE GENOMIC DNA]</scope>
    <source>
        <strain evidence="4">XCY_ONT2</strain>
    </source>
</reference>
<dbReference type="GO" id="GO:0007030">
    <property type="term" value="P:Golgi organization"/>
    <property type="evidence" value="ECO:0007669"/>
    <property type="project" value="TreeGrafter"/>
</dbReference>
<dbReference type="InterPro" id="IPR024858">
    <property type="entry name" value="GOLGA"/>
</dbReference>
<feature type="domain" description="Golgin subfamily A conserved" evidence="3">
    <location>
        <begin position="800"/>
        <end position="896"/>
    </location>
</feature>
<comment type="caution">
    <text evidence="4">The sequence shown here is derived from an EMBL/GenBank/DDBJ whole genome shotgun (WGS) entry which is preliminary data.</text>
</comment>
<name>A0AAN7VN10_9COLE</name>
<sequence>MADSLKLQKLAAAKKKLKEYQQKSRKQITVEDVKIDEDAHAFDALSNSTHSSINGSFDIVPLESVSTTEATQISPFQNYFNPEAQISASHTQNFFDTLSFPTSADFTPVNPFQEESNSRRSSNCNENGVVIGSDAVSLEYPEVIESKSYGLYTENQNDHPFVSFEDARKLSEYMEEATKSADKIKQEDFNTADEKTTVHSNIESLRQLSSQINDLIKDESVIYTHEENELERRNVELARLLDQERVISQTANAQLRESQTRIEQLQSECQQLKTDYDHRLNREVGPLQEQLQCHAQTVGILIAEKTELSSALSQAQFSAKQKVSECEELQGRLKTSRSRVADLERDLQAVKAEKQKFEHGNSYEEEINKWKWDYQELKGRYDEVSQDFSELKEKLNIKTKENLDLQKEMQDATHQLSLAKVKIEQITAGGNLQAESQIETLTQQKITLEKQIVELSQALKATGEERDQASVQYQHYVQQLNGQIVSLAQKLENLTKENESLNKREINFVHHIGELEKHLQKLQEDQLSAASSRNSVTDVRNELDMATESLQNLQIDKQKLEQHYEEVVSERDDLLRDIENKKECIEKLELQLENYHSDQPDNGKLLQAMESDKVAASRAVEQNAQLKQQLEEMQQAFVRMSNDKLDLTERLTSEEYRGKELSEKLAHTEHQLHTLSEAIAIKDSELTHMRDTLAHQNKQILQHDQLNDRLRHYEAQDGSTNALQFELQQAHQQIEQLTKENQSFKDEANKVTNSFQDQLRSERLQLLSKSNPDSLNIEVGSQTVSDGDDSKSIDLSMLDKEVAMKHLEEKFTRTMTDIASLTEEKQRLEHIVMQLQDETETIGEYIALYQHQRGILQQRTQEKDDQLRRLAYDRENVRRKLDALNELVKKLMLEKGALTPEFLEQHKKITSEKKDLCSEHAKIHDEMHKLVEQNVNQLNENNNLQQNTDDMAQEIMSLLIDIKTSNLIQPKESLENFHPCAWCSGQLLTV</sequence>
<evidence type="ECO:0000256" key="1">
    <source>
        <dbReference type="ARBA" id="ARBA00023054"/>
    </source>
</evidence>
<feature type="coiled-coil region" evidence="2">
    <location>
        <begin position="720"/>
        <end position="754"/>
    </location>
</feature>
<dbReference type="GO" id="GO:0005801">
    <property type="term" value="C:cis-Golgi network"/>
    <property type="evidence" value="ECO:0007669"/>
    <property type="project" value="TreeGrafter"/>
</dbReference>
<feature type="coiled-coil region" evidence="2">
    <location>
        <begin position="867"/>
        <end position="894"/>
    </location>
</feature>
<feature type="coiled-coil region" evidence="2">
    <location>
        <begin position="223"/>
        <end position="282"/>
    </location>
</feature>
<feature type="coiled-coil region" evidence="2">
    <location>
        <begin position="326"/>
        <end position="504"/>
    </location>
</feature>
<keyword evidence="1 2" id="KW-0175">Coiled coil</keyword>
<dbReference type="GO" id="GO:0032580">
    <property type="term" value="C:Golgi cisterna membrane"/>
    <property type="evidence" value="ECO:0007669"/>
    <property type="project" value="TreeGrafter"/>
</dbReference>
<dbReference type="GO" id="GO:0000137">
    <property type="term" value="C:Golgi cis cisterna"/>
    <property type="evidence" value="ECO:0007669"/>
    <property type="project" value="TreeGrafter"/>
</dbReference>
<evidence type="ECO:0000259" key="3">
    <source>
        <dbReference type="Pfam" id="PF15070"/>
    </source>
</evidence>
<protein>
    <recommendedName>
        <fullName evidence="3">Golgin subfamily A conserved domain-containing protein</fullName>
    </recommendedName>
</protein>
<gene>
    <name evidence="4" type="ORF">RI129_005208</name>
</gene>
<feature type="coiled-coil region" evidence="2">
    <location>
        <begin position="536"/>
        <end position="650"/>
    </location>
</feature>
<dbReference type="PANTHER" id="PTHR10881:SF46">
    <property type="entry name" value="GOLGIN SUBFAMILY A MEMBER 2"/>
    <property type="match status" value="1"/>
</dbReference>
<dbReference type="Proteomes" id="UP001329430">
    <property type="component" value="Chromosome 3"/>
</dbReference>
<dbReference type="EMBL" id="JAVRBK010000003">
    <property type="protein sequence ID" value="KAK5646744.1"/>
    <property type="molecule type" value="Genomic_DNA"/>
</dbReference>
<keyword evidence="5" id="KW-1185">Reference proteome</keyword>
<feature type="coiled-coil region" evidence="2">
    <location>
        <begin position="927"/>
        <end position="954"/>
    </location>
</feature>
<evidence type="ECO:0000256" key="2">
    <source>
        <dbReference type="SAM" id="Coils"/>
    </source>
</evidence>
<evidence type="ECO:0000313" key="5">
    <source>
        <dbReference type="Proteomes" id="UP001329430"/>
    </source>
</evidence>